<dbReference type="OrthoDB" id="651281at2"/>
<sequence>MTRIVHISDLHFGKDRPELLDPLVRFINGSGAALVLLSGDLTQRARHSQFKDARAFIDRLSPQVLSVPGNHDTPLDNLLVRFLWPWSRFRKHIARDLEPCWQSDDVLVNGINTADSRAWQRGKLRRTSLRRVCNHLLCGPDGRRDDRLGIVMMHHPPEHQPDTHKRPMRNAEVGLRELNSCGADIVLCGHLHTWSTRILRDAEGILLLQAGTGLSSRVRGEPNDLNLLEIDGKRLTVERHTADLGVQDFSRISRQIYEKTDGTWQLCR</sequence>
<keyword evidence="7" id="KW-1185">Reference proteome</keyword>
<dbReference type="AlphaFoldDB" id="A0A1W2BFI2"/>
<dbReference type="InterPro" id="IPR004843">
    <property type="entry name" value="Calcineurin-like_PHP"/>
</dbReference>
<dbReference type="STRING" id="1387277.SAMN06295998_1043"/>
<dbReference type="PANTHER" id="PTHR42988:SF2">
    <property type="entry name" value="CYCLIC NUCLEOTIDE PHOSPHODIESTERASE CBUA0032-RELATED"/>
    <property type="match status" value="1"/>
</dbReference>
<evidence type="ECO:0000256" key="2">
    <source>
        <dbReference type="ARBA" id="ARBA00022801"/>
    </source>
</evidence>
<dbReference type="Proteomes" id="UP000192330">
    <property type="component" value="Unassembled WGS sequence"/>
</dbReference>
<evidence type="ECO:0000256" key="1">
    <source>
        <dbReference type="ARBA" id="ARBA00022723"/>
    </source>
</evidence>
<dbReference type="EMBL" id="FWYD01000004">
    <property type="protein sequence ID" value="SMC71773.1"/>
    <property type="molecule type" value="Genomic_DNA"/>
</dbReference>
<evidence type="ECO:0000313" key="6">
    <source>
        <dbReference type="EMBL" id="SMC71773.1"/>
    </source>
</evidence>
<feature type="domain" description="Calcineurin-like phosphoesterase" evidence="5">
    <location>
        <begin position="3"/>
        <end position="193"/>
    </location>
</feature>
<keyword evidence="3" id="KW-0408">Iron</keyword>
<keyword evidence="1" id="KW-0479">Metal-binding</keyword>
<dbReference type="InterPro" id="IPR050884">
    <property type="entry name" value="CNP_phosphodiesterase-III"/>
</dbReference>
<dbReference type="PANTHER" id="PTHR42988">
    <property type="entry name" value="PHOSPHOHYDROLASE"/>
    <property type="match status" value="1"/>
</dbReference>
<dbReference type="SUPFAM" id="SSF56300">
    <property type="entry name" value="Metallo-dependent phosphatases"/>
    <property type="match status" value="1"/>
</dbReference>
<reference evidence="6 7" key="1">
    <citation type="submission" date="2017-04" db="EMBL/GenBank/DDBJ databases">
        <authorList>
            <person name="Afonso C.L."/>
            <person name="Miller P.J."/>
            <person name="Scott M.A."/>
            <person name="Spackman E."/>
            <person name="Goraichik I."/>
            <person name="Dimitrov K.M."/>
            <person name="Suarez D.L."/>
            <person name="Swayne D.E."/>
        </authorList>
    </citation>
    <scope>NUCLEOTIDE SEQUENCE [LARGE SCALE GENOMIC DNA]</scope>
    <source>
        <strain evidence="6 7">CGMCC 1.12644</strain>
    </source>
</reference>
<dbReference type="Gene3D" id="3.60.21.10">
    <property type="match status" value="1"/>
</dbReference>
<proteinExistence type="inferred from homology"/>
<dbReference type="Pfam" id="PF00149">
    <property type="entry name" value="Metallophos"/>
    <property type="match status" value="1"/>
</dbReference>
<dbReference type="RefSeq" id="WP_084352275.1">
    <property type="nucleotide sequence ID" value="NZ_FWYD01000004.1"/>
</dbReference>
<evidence type="ECO:0000313" key="7">
    <source>
        <dbReference type="Proteomes" id="UP000192330"/>
    </source>
</evidence>
<evidence type="ECO:0000259" key="5">
    <source>
        <dbReference type="Pfam" id="PF00149"/>
    </source>
</evidence>
<accession>A0A1W2BFI2</accession>
<name>A0A1W2BFI2_9RHOB</name>
<comment type="similarity">
    <text evidence="4">Belongs to the cyclic nucleotide phosphodiesterase class-III family.</text>
</comment>
<protein>
    <submittedName>
        <fullName evidence="6">3',5'-cyclic AMP phosphodiesterase CpdA</fullName>
    </submittedName>
</protein>
<dbReference type="InterPro" id="IPR029052">
    <property type="entry name" value="Metallo-depent_PP-like"/>
</dbReference>
<evidence type="ECO:0000256" key="4">
    <source>
        <dbReference type="ARBA" id="ARBA00025742"/>
    </source>
</evidence>
<dbReference type="GO" id="GO:0016787">
    <property type="term" value="F:hydrolase activity"/>
    <property type="evidence" value="ECO:0007669"/>
    <property type="project" value="UniProtKB-KW"/>
</dbReference>
<dbReference type="GO" id="GO:0046872">
    <property type="term" value="F:metal ion binding"/>
    <property type="evidence" value="ECO:0007669"/>
    <property type="project" value="UniProtKB-KW"/>
</dbReference>
<evidence type="ECO:0000256" key="3">
    <source>
        <dbReference type="ARBA" id="ARBA00023004"/>
    </source>
</evidence>
<organism evidence="6 7">
    <name type="scientific">Primorskyibacter flagellatus</name>
    <dbReference type="NCBI Taxonomy" id="1387277"/>
    <lineage>
        <taxon>Bacteria</taxon>
        <taxon>Pseudomonadati</taxon>
        <taxon>Pseudomonadota</taxon>
        <taxon>Alphaproteobacteria</taxon>
        <taxon>Rhodobacterales</taxon>
        <taxon>Roseobacteraceae</taxon>
        <taxon>Primorskyibacter</taxon>
    </lineage>
</organism>
<gene>
    <name evidence="6" type="ORF">SAMN06295998_1043</name>
</gene>
<keyword evidence="2" id="KW-0378">Hydrolase</keyword>